<reference evidence="2" key="2">
    <citation type="submission" date="2024-06" db="UniProtKB">
        <authorList>
            <consortium name="EnsemblMetazoa"/>
        </authorList>
    </citation>
    <scope>IDENTIFICATION</scope>
</reference>
<evidence type="ECO:0000313" key="3">
    <source>
        <dbReference type="Proteomes" id="UP000007879"/>
    </source>
</evidence>
<organism evidence="2 3">
    <name type="scientific">Amphimedon queenslandica</name>
    <name type="common">Sponge</name>
    <dbReference type="NCBI Taxonomy" id="400682"/>
    <lineage>
        <taxon>Eukaryota</taxon>
        <taxon>Metazoa</taxon>
        <taxon>Porifera</taxon>
        <taxon>Demospongiae</taxon>
        <taxon>Heteroscleromorpha</taxon>
        <taxon>Haplosclerida</taxon>
        <taxon>Niphatidae</taxon>
        <taxon>Amphimedon</taxon>
    </lineage>
</organism>
<dbReference type="GeneID" id="109583441"/>
<evidence type="ECO:0000259" key="1">
    <source>
        <dbReference type="PROSITE" id="PS50017"/>
    </source>
</evidence>
<dbReference type="PROSITE" id="PS50017">
    <property type="entry name" value="DEATH_DOMAIN"/>
    <property type="match status" value="1"/>
</dbReference>
<proteinExistence type="predicted"/>
<dbReference type="SUPFAM" id="SSF47986">
    <property type="entry name" value="DEATH domain"/>
    <property type="match status" value="1"/>
</dbReference>
<dbReference type="InterPro" id="IPR000488">
    <property type="entry name" value="Death_dom"/>
</dbReference>
<dbReference type="AlphaFoldDB" id="A0AAN0JC58"/>
<name>A0AAN0JC58_AMPQE</name>
<dbReference type="KEGG" id="aqu:109583441"/>
<sequence>MGPLTYIKTVTDQHRSTKLHNVFGKLTKLQLQANAVPIFPCVIFDTSTVSLTYESDDDVGWTRINGTFSGSTVSIEQIDYHKVMDGDIKNLKLSEKNLTYPPRIRVQFISSKIMPPKTVTVKFDGVKLFPGSLPVTDTIILRSDNVMESPISIASDIDSNDAFSKDNDPDLGDMLQIITIEKCVNDIWFNFGYHIGISVPVLNGIEAHCTTSDQCTRQVIFHWRSKNKTASWKPLAEALVKAGLPDVAHKLRDRFVLSKAEASSRETGRYCSLCKKIHFTIYDVPDEILNSPPKMKDLVDIIASKIEDKYFLFGTLIGLNLSVLRAIETERRTCKERFIEVLSRWINDDPNNVTWRTIIQILQADALQASAIADKAIEHLCNL</sequence>
<dbReference type="InterPro" id="IPR011029">
    <property type="entry name" value="DEATH-like_dom_sf"/>
</dbReference>
<dbReference type="Proteomes" id="UP000007879">
    <property type="component" value="Unassembled WGS sequence"/>
</dbReference>
<dbReference type="GO" id="GO:0007165">
    <property type="term" value="P:signal transduction"/>
    <property type="evidence" value="ECO:0007669"/>
    <property type="project" value="InterPro"/>
</dbReference>
<evidence type="ECO:0000313" key="2">
    <source>
        <dbReference type="EnsemblMetazoa" id="XP_019854352.1"/>
    </source>
</evidence>
<dbReference type="RefSeq" id="XP_019854352.1">
    <property type="nucleotide sequence ID" value="XM_019998793.1"/>
</dbReference>
<keyword evidence="3" id="KW-1185">Reference proteome</keyword>
<reference evidence="3" key="1">
    <citation type="journal article" date="2010" name="Nature">
        <title>The Amphimedon queenslandica genome and the evolution of animal complexity.</title>
        <authorList>
            <person name="Srivastava M."/>
            <person name="Simakov O."/>
            <person name="Chapman J."/>
            <person name="Fahey B."/>
            <person name="Gauthier M.E."/>
            <person name="Mitros T."/>
            <person name="Richards G.S."/>
            <person name="Conaco C."/>
            <person name="Dacre M."/>
            <person name="Hellsten U."/>
            <person name="Larroux C."/>
            <person name="Putnam N.H."/>
            <person name="Stanke M."/>
            <person name="Adamska M."/>
            <person name="Darling A."/>
            <person name="Degnan S.M."/>
            <person name="Oakley T.H."/>
            <person name="Plachetzki D.C."/>
            <person name="Zhai Y."/>
            <person name="Adamski M."/>
            <person name="Calcino A."/>
            <person name="Cummins S.F."/>
            <person name="Goodstein D.M."/>
            <person name="Harris C."/>
            <person name="Jackson D.J."/>
            <person name="Leys S.P."/>
            <person name="Shu S."/>
            <person name="Woodcroft B.J."/>
            <person name="Vervoort M."/>
            <person name="Kosik K.S."/>
            <person name="Manning G."/>
            <person name="Degnan B.M."/>
            <person name="Rokhsar D.S."/>
        </authorList>
    </citation>
    <scope>NUCLEOTIDE SEQUENCE [LARGE SCALE GENOMIC DNA]</scope>
</reference>
<dbReference type="EnsemblMetazoa" id="XM_019998793.1">
    <property type="protein sequence ID" value="XP_019854352.1"/>
    <property type="gene ID" value="LOC109583441"/>
</dbReference>
<dbReference type="CDD" id="cd01670">
    <property type="entry name" value="Death"/>
    <property type="match status" value="2"/>
</dbReference>
<feature type="domain" description="Death" evidence="1">
    <location>
        <begin position="188"/>
        <end position="255"/>
    </location>
</feature>
<accession>A0AAN0JC58</accession>
<protein>
    <recommendedName>
        <fullName evidence="1">Death domain-containing protein</fullName>
    </recommendedName>
</protein>
<dbReference type="Gene3D" id="1.10.533.10">
    <property type="entry name" value="Death Domain, Fas"/>
    <property type="match status" value="2"/>
</dbReference>